<keyword evidence="1 2" id="KW-0129">CBS domain</keyword>
<dbReference type="CDD" id="cd02205">
    <property type="entry name" value="CBS_pair_SF"/>
    <property type="match status" value="2"/>
</dbReference>
<sequence>MPQEITARDLLKTEEIITCAPSATLSQALARLNSSHDAVFVAAGKKLLGCITPYYVMFRANYPPTTKVEHCLFSPPKLRLSTPIWEIAKQMVLAKVYFLPVVSEAGEWVGIVSVYSLLRKVRELGNVFDTLPLRGKGRLTTIDQSARLSEARELLRRSGVARLPVVDGQGKLIGILTRYDLRQALSAPKTSLSPFSRVGQKRKSLDQPIRNYVKGSVITATPNTPLPRMIGLMLEHEVGSVVIVNPKWQPIGILTYKDVLEAIARTGGEEEEGMQMELPEDFEDKTGFQVEVEKRFFKLRKKVKLGRLEVHVHSVKNAAGEAKLYEITLIAHHRQTPPFVAKTAHHDWRVALKEAMDKIESQARRGEAEH</sequence>
<dbReference type="PANTHER" id="PTHR43080:SF29">
    <property type="entry name" value="OS02G0818000 PROTEIN"/>
    <property type="match status" value="1"/>
</dbReference>
<evidence type="ECO:0000256" key="2">
    <source>
        <dbReference type="PROSITE-ProRule" id="PRU00703"/>
    </source>
</evidence>
<dbReference type="Pfam" id="PF00571">
    <property type="entry name" value="CBS"/>
    <property type="match status" value="4"/>
</dbReference>
<dbReference type="SUPFAM" id="SSF54631">
    <property type="entry name" value="CBS-domain pair"/>
    <property type="match status" value="2"/>
</dbReference>
<dbReference type="EMBL" id="MHCJ01000003">
    <property type="protein sequence ID" value="OGY18663.1"/>
    <property type="molecule type" value="Genomic_DNA"/>
</dbReference>
<evidence type="ECO:0000259" key="3">
    <source>
        <dbReference type="PROSITE" id="PS51371"/>
    </source>
</evidence>
<name>A0A1G1VTC1_9BACT</name>
<dbReference type="Gene3D" id="3.10.580.10">
    <property type="entry name" value="CBS-domain"/>
    <property type="match status" value="2"/>
</dbReference>
<dbReference type="SMART" id="SM00116">
    <property type="entry name" value="CBS"/>
    <property type="match status" value="3"/>
</dbReference>
<dbReference type="InterPro" id="IPR046342">
    <property type="entry name" value="CBS_dom_sf"/>
</dbReference>
<feature type="domain" description="CBS" evidence="3">
    <location>
        <begin position="132"/>
        <end position="191"/>
    </location>
</feature>
<organism evidence="4 5">
    <name type="scientific">Candidatus Chisholmbacteria bacterium RIFCSPHIGHO2_01_FULL_52_32</name>
    <dbReference type="NCBI Taxonomy" id="1797591"/>
    <lineage>
        <taxon>Bacteria</taxon>
        <taxon>Candidatus Chisholmiibacteriota</taxon>
    </lineage>
</organism>
<reference evidence="4 5" key="1">
    <citation type="journal article" date="2016" name="Nat. Commun.">
        <title>Thousands of microbial genomes shed light on interconnected biogeochemical processes in an aquifer system.</title>
        <authorList>
            <person name="Anantharaman K."/>
            <person name="Brown C.T."/>
            <person name="Hug L.A."/>
            <person name="Sharon I."/>
            <person name="Castelle C.J."/>
            <person name="Probst A.J."/>
            <person name="Thomas B.C."/>
            <person name="Singh A."/>
            <person name="Wilkins M.J."/>
            <person name="Karaoz U."/>
            <person name="Brodie E.L."/>
            <person name="Williams K.H."/>
            <person name="Hubbard S.S."/>
            <person name="Banfield J.F."/>
        </authorList>
    </citation>
    <scope>NUCLEOTIDE SEQUENCE [LARGE SCALE GENOMIC DNA]</scope>
</reference>
<dbReference type="InterPro" id="IPR000644">
    <property type="entry name" value="CBS_dom"/>
</dbReference>
<dbReference type="PROSITE" id="PS51371">
    <property type="entry name" value="CBS"/>
    <property type="match status" value="3"/>
</dbReference>
<feature type="domain" description="CBS" evidence="3">
    <location>
        <begin position="212"/>
        <end position="270"/>
    </location>
</feature>
<dbReference type="InterPro" id="IPR003489">
    <property type="entry name" value="RHF/RaiA"/>
</dbReference>
<dbReference type="InterPro" id="IPR051257">
    <property type="entry name" value="Diverse_CBS-Domain"/>
</dbReference>
<proteinExistence type="predicted"/>
<evidence type="ECO:0000313" key="4">
    <source>
        <dbReference type="EMBL" id="OGY18663.1"/>
    </source>
</evidence>
<evidence type="ECO:0000313" key="5">
    <source>
        <dbReference type="Proteomes" id="UP000179233"/>
    </source>
</evidence>
<evidence type="ECO:0000256" key="1">
    <source>
        <dbReference type="ARBA" id="ARBA00023122"/>
    </source>
</evidence>
<dbReference type="Proteomes" id="UP000179233">
    <property type="component" value="Unassembled WGS sequence"/>
</dbReference>
<dbReference type="PANTHER" id="PTHR43080">
    <property type="entry name" value="CBS DOMAIN-CONTAINING PROTEIN CBSX3, MITOCHONDRIAL"/>
    <property type="match status" value="1"/>
</dbReference>
<feature type="domain" description="CBS" evidence="3">
    <location>
        <begin position="68"/>
        <end position="130"/>
    </location>
</feature>
<dbReference type="AlphaFoldDB" id="A0A1G1VTC1"/>
<accession>A0A1G1VTC1</accession>
<dbReference type="Pfam" id="PF02482">
    <property type="entry name" value="Ribosomal_S30AE"/>
    <property type="match status" value="1"/>
</dbReference>
<gene>
    <name evidence="4" type="ORF">A2786_04150</name>
</gene>
<comment type="caution">
    <text evidence="4">The sequence shown here is derived from an EMBL/GenBank/DDBJ whole genome shotgun (WGS) entry which is preliminary data.</text>
</comment>
<protein>
    <recommendedName>
        <fullName evidence="3">CBS domain-containing protein</fullName>
    </recommendedName>
</protein>